<feature type="signal peptide" evidence="1">
    <location>
        <begin position="1"/>
        <end position="17"/>
    </location>
</feature>
<evidence type="ECO:0000256" key="1">
    <source>
        <dbReference type="SAM" id="SignalP"/>
    </source>
</evidence>
<evidence type="ECO:0000313" key="4">
    <source>
        <dbReference type="Proteomes" id="UP001236415"/>
    </source>
</evidence>
<organism evidence="3 4">
    <name type="scientific">Paenibacillus polygoni</name>
    <dbReference type="NCBI Taxonomy" id="3050112"/>
    <lineage>
        <taxon>Bacteria</taxon>
        <taxon>Bacillati</taxon>
        <taxon>Bacillota</taxon>
        <taxon>Bacilli</taxon>
        <taxon>Bacillales</taxon>
        <taxon>Paenibacillaceae</taxon>
        <taxon>Paenibacillus</taxon>
    </lineage>
</organism>
<dbReference type="InterPro" id="IPR030678">
    <property type="entry name" value="Peptide/Ni-bd"/>
</dbReference>
<keyword evidence="4" id="KW-1185">Reference proteome</keyword>
<dbReference type="Proteomes" id="UP001236415">
    <property type="component" value="Chromosome"/>
</dbReference>
<proteinExistence type="predicted"/>
<dbReference type="NCBIfam" id="TIGR02294">
    <property type="entry name" value="nickel_nikA"/>
    <property type="match status" value="1"/>
</dbReference>
<dbReference type="PANTHER" id="PTHR30290">
    <property type="entry name" value="PERIPLASMIC BINDING COMPONENT OF ABC TRANSPORTER"/>
    <property type="match status" value="1"/>
</dbReference>
<dbReference type="PANTHER" id="PTHR30290:SF37">
    <property type="entry name" value="NICKEL-BINDING PERIPLASMIC PROTEIN"/>
    <property type="match status" value="1"/>
</dbReference>
<dbReference type="InterPro" id="IPR039424">
    <property type="entry name" value="SBP_5"/>
</dbReference>
<dbReference type="InterPro" id="IPR000914">
    <property type="entry name" value="SBP_5_dom"/>
</dbReference>
<dbReference type="EMBL" id="CP127162">
    <property type="protein sequence ID" value="WIV21511.1"/>
    <property type="molecule type" value="Genomic_DNA"/>
</dbReference>
<protein>
    <submittedName>
        <fullName evidence="3">Nickel ABC transporter substrate-binding protein</fullName>
    </submittedName>
</protein>
<dbReference type="Gene3D" id="3.10.105.10">
    <property type="entry name" value="Dipeptide-binding Protein, Domain 3"/>
    <property type="match status" value="1"/>
</dbReference>
<gene>
    <name evidence="3" type="primary">nikA</name>
    <name evidence="3" type="ORF">QPK24_13395</name>
</gene>
<dbReference type="Gene3D" id="3.40.190.10">
    <property type="entry name" value="Periplasmic binding protein-like II"/>
    <property type="match status" value="1"/>
</dbReference>
<dbReference type="PIRSF" id="PIRSF002741">
    <property type="entry name" value="MppA"/>
    <property type="match status" value="1"/>
</dbReference>
<sequence length="525" mass="59355">MTLLLCLLIVFVTGCQGGGTSSTEDRSRDEIVYASTKDIRDINPHLYSGEMSAQNMVFESLVINTNEGVKPALAESWDISEDGLGYTFHLRQDVTFTDGEPFNADAVKLNMDAILKNSERHAWLDMVNEIKENVVVDEYTYKLVLKHPYYPALTELGLTRPFRFISPKSFIDGQTKDGVSSYAGTGPWVLTEHKEGQYAIFTANENYWGEKPKVSTVKWKVMPDPQTILLALQKGEVDLIFGADGDMIDIDSFKALEEQGQYTTDISKPVASRAILLNSNKPITGDVKVREAFQYAIDKKSIADEILNGSESVADTLLSSTVPYSDLDLEVRTFDPDKANKLLDEAGWALGNDGYRYKDGKKLELSIYYNSNNAQEKTISEFIQSDFKNVGAELKIIGEEKQAFLDRQKSGEFDLMYSLSWGTPYDPQSYLSSWRIPAHGDYQAQIGLEKKEWLDDTITAVMIEASEEKRQEMYKDILSYIHDEGVYIPLTYSRTKAVYVPELKGVTFNVSQYEIPFEKMYFEQS</sequence>
<reference evidence="3 4" key="1">
    <citation type="submission" date="2023-06" db="EMBL/GenBank/DDBJ databases">
        <title>Paenibacillus polygonum sp. nov., an endophytic bacterium, isolated from Polygonum lapathifolium L. in Nanji Wetland National Nature Reserve, South of Poyang Lake, Jiangxi Province, China.</title>
        <authorList>
            <person name="Yu Z."/>
        </authorList>
    </citation>
    <scope>NUCLEOTIDE SEQUENCE [LARGE SCALE GENOMIC DNA]</scope>
    <source>
        <strain evidence="3 4">C31</strain>
    </source>
</reference>
<dbReference type="CDD" id="cd08489">
    <property type="entry name" value="PBP2_NikA"/>
    <property type="match status" value="1"/>
</dbReference>
<dbReference type="InterPro" id="IPR011980">
    <property type="entry name" value="CntA-like"/>
</dbReference>
<dbReference type="SUPFAM" id="SSF53850">
    <property type="entry name" value="Periplasmic binding protein-like II"/>
    <property type="match status" value="1"/>
</dbReference>
<feature type="chain" id="PRO_5046684020" evidence="1">
    <location>
        <begin position="18"/>
        <end position="525"/>
    </location>
</feature>
<feature type="domain" description="Solute-binding protein family 5" evidence="2">
    <location>
        <begin position="69"/>
        <end position="438"/>
    </location>
</feature>
<evidence type="ECO:0000313" key="3">
    <source>
        <dbReference type="EMBL" id="WIV21511.1"/>
    </source>
</evidence>
<evidence type="ECO:0000259" key="2">
    <source>
        <dbReference type="Pfam" id="PF00496"/>
    </source>
</evidence>
<dbReference type="Pfam" id="PF00496">
    <property type="entry name" value="SBP_bac_5"/>
    <property type="match status" value="1"/>
</dbReference>
<accession>A0ABY8XAK0</accession>
<name>A0ABY8XAK0_9BACL</name>
<keyword evidence="1" id="KW-0732">Signal</keyword>